<sequence length="19" mass="2349">MIKSLNTSTYQRNRRYCTL</sequence>
<reference evidence="1" key="2">
    <citation type="journal article" date="2015" name="Data Brief">
        <title>Shoot transcriptome of the giant reed, Arundo donax.</title>
        <authorList>
            <person name="Barrero R.A."/>
            <person name="Guerrero F.D."/>
            <person name="Moolhuijzen P."/>
            <person name="Goolsby J.A."/>
            <person name="Tidwell J."/>
            <person name="Bellgard S.E."/>
            <person name="Bellgard M.I."/>
        </authorList>
    </citation>
    <scope>NUCLEOTIDE SEQUENCE</scope>
    <source>
        <tissue evidence="1">Shoot tissue taken approximately 20 cm above the soil surface</tissue>
    </source>
</reference>
<accession>A0A0A9F6J8</accession>
<reference evidence="1" key="1">
    <citation type="submission" date="2014-09" db="EMBL/GenBank/DDBJ databases">
        <authorList>
            <person name="Magalhaes I.L.F."/>
            <person name="Oliveira U."/>
            <person name="Santos F.R."/>
            <person name="Vidigal T.H.D.A."/>
            <person name="Brescovit A.D."/>
            <person name="Santos A.J."/>
        </authorList>
    </citation>
    <scope>NUCLEOTIDE SEQUENCE</scope>
    <source>
        <tissue evidence="1">Shoot tissue taken approximately 20 cm above the soil surface</tissue>
    </source>
</reference>
<name>A0A0A9F6J8_ARUDO</name>
<evidence type="ECO:0000313" key="1">
    <source>
        <dbReference type="EMBL" id="JAE07977.1"/>
    </source>
</evidence>
<dbReference type="EMBL" id="GBRH01189919">
    <property type="protein sequence ID" value="JAE07977.1"/>
    <property type="molecule type" value="Transcribed_RNA"/>
</dbReference>
<protein>
    <submittedName>
        <fullName evidence="1">Uncharacterized protein</fullName>
    </submittedName>
</protein>
<proteinExistence type="predicted"/>
<dbReference type="AlphaFoldDB" id="A0A0A9F6J8"/>
<organism evidence="1">
    <name type="scientific">Arundo donax</name>
    <name type="common">Giant reed</name>
    <name type="synonym">Donax arundinaceus</name>
    <dbReference type="NCBI Taxonomy" id="35708"/>
    <lineage>
        <taxon>Eukaryota</taxon>
        <taxon>Viridiplantae</taxon>
        <taxon>Streptophyta</taxon>
        <taxon>Embryophyta</taxon>
        <taxon>Tracheophyta</taxon>
        <taxon>Spermatophyta</taxon>
        <taxon>Magnoliopsida</taxon>
        <taxon>Liliopsida</taxon>
        <taxon>Poales</taxon>
        <taxon>Poaceae</taxon>
        <taxon>PACMAD clade</taxon>
        <taxon>Arundinoideae</taxon>
        <taxon>Arundineae</taxon>
        <taxon>Arundo</taxon>
    </lineage>
</organism>